<reference evidence="3" key="1">
    <citation type="submission" date="2013-12" db="EMBL/GenBank/DDBJ databases">
        <authorList>
            <person name="Omoto C.K."/>
            <person name="Sibley D."/>
            <person name="Venepally P."/>
            <person name="Hadjithomas M."/>
            <person name="Karamycheva S."/>
            <person name="Brunk B."/>
            <person name="Roos D."/>
            <person name="Caler E."/>
            <person name="Lorenzi H."/>
        </authorList>
    </citation>
    <scope>NUCLEOTIDE SEQUENCE</scope>
</reference>
<feature type="transmembrane region" description="Helical" evidence="1">
    <location>
        <begin position="54"/>
        <end position="72"/>
    </location>
</feature>
<dbReference type="RefSeq" id="XP_011129648.1">
    <property type="nucleotide sequence ID" value="XM_011131346.1"/>
</dbReference>
<dbReference type="GO" id="GO:0016020">
    <property type="term" value="C:membrane"/>
    <property type="evidence" value="ECO:0007669"/>
    <property type="project" value="InterPro"/>
</dbReference>
<dbReference type="GeneID" id="22911770"/>
<dbReference type="AlphaFoldDB" id="A0A023B9M5"/>
<dbReference type="SUPFAM" id="SSF103481">
    <property type="entry name" value="Multidrug resistance efflux transporter EmrE"/>
    <property type="match status" value="1"/>
</dbReference>
<feature type="transmembrane region" description="Helical" evidence="1">
    <location>
        <begin position="119"/>
        <end position="141"/>
    </location>
</feature>
<feature type="non-terminal residue" evidence="3">
    <location>
        <position position="1"/>
    </location>
</feature>
<gene>
    <name evidence="3" type="ORF">GNI_048670</name>
</gene>
<sequence>NDPLMLYQGSYIPVSADLKTKSTTTMFIIGSIFWTLGNVLHVIGLTYAPTSLLGPVNSLGLIITMWLSWQLLGEELNRHLVISSCFTILGIIICLIASLKESQTDLYVTLESWHDSIYLYFGLFLVLTLIVIGATILTSTLHTL</sequence>
<proteinExistence type="predicted"/>
<feature type="domain" description="EamA" evidence="2">
    <location>
        <begin position="24"/>
        <end position="94"/>
    </location>
</feature>
<dbReference type="Pfam" id="PF00892">
    <property type="entry name" value="EamA"/>
    <property type="match status" value="1"/>
</dbReference>
<evidence type="ECO:0000313" key="3">
    <source>
        <dbReference type="EMBL" id="EZG73559.1"/>
    </source>
</evidence>
<keyword evidence="1" id="KW-0472">Membrane</keyword>
<keyword evidence="4" id="KW-1185">Reference proteome</keyword>
<dbReference type="EMBL" id="AFNH02000377">
    <property type="protein sequence ID" value="EZG73559.1"/>
    <property type="molecule type" value="Genomic_DNA"/>
</dbReference>
<accession>A0A023B9M5</accession>
<comment type="caution">
    <text evidence="3">The sequence shown here is derived from an EMBL/GenBank/DDBJ whole genome shotgun (WGS) entry which is preliminary data.</text>
</comment>
<dbReference type="InterPro" id="IPR037185">
    <property type="entry name" value="EmrE-like"/>
</dbReference>
<dbReference type="Gene3D" id="1.10.3730.20">
    <property type="match status" value="1"/>
</dbReference>
<protein>
    <submittedName>
        <fullName evidence="3">Magnesium transporter</fullName>
    </submittedName>
</protein>
<keyword evidence="1" id="KW-1133">Transmembrane helix</keyword>
<dbReference type="VEuPathDB" id="CryptoDB:GNI_048670"/>
<dbReference type="Proteomes" id="UP000019763">
    <property type="component" value="Unassembled WGS sequence"/>
</dbReference>
<dbReference type="InterPro" id="IPR000620">
    <property type="entry name" value="EamA_dom"/>
</dbReference>
<feature type="transmembrane region" description="Helical" evidence="1">
    <location>
        <begin position="79"/>
        <end position="99"/>
    </location>
</feature>
<name>A0A023B9M5_GRENI</name>
<evidence type="ECO:0000259" key="2">
    <source>
        <dbReference type="Pfam" id="PF00892"/>
    </source>
</evidence>
<organism evidence="3 4">
    <name type="scientific">Gregarina niphandrodes</name>
    <name type="common">Septate eugregarine</name>
    <dbReference type="NCBI Taxonomy" id="110365"/>
    <lineage>
        <taxon>Eukaryota</taxon>
        <taxon>Sar</taxon>
        <taxon>Alveolata</taxon>
        <taxon>Apicomplexa</taxon>
        <taxon>Conoidasida</taxon>
        <taxon>Gregarinasina</taxon>
        <taxon>Eugregarinorida</taxon>
        <taxon>Gregarinidae</taxon>
        <taxon>Gregarina</taxon>
    </lineage>
</organism>
<dbReference type="OMA" id="ESWHDSI"/>
<keyword evidence="1" id="KW-0812">Transmembrane</keyword>
<feature type="transmembrane region" description="Helical" evidence="1">
    <location>
        <begin position="27"/>
        <end position="48"/>
    </location>
</feature>
<evidence type="ECO:0000256" key="1">
    <source>
        <dbReference type="SAM" id="Phobius"/>
    </source>
</evidence>
<evidence type="ECO:0000313" key="4">
    <source>
        <dbReference type="Proteomes" id="UP000019763"/>
    </source>
</evidence>